<comment type="catalytic activity">
    <reaction evidence="13 15">
        <text>a quinone + succinate = fumarate + a quinol</text>
        <dbReference type="Rhea" id="RHEA:40523"/>
        <dbReference type="ChEBI" id="CHEBI:24646"/>
        <dbReference type="ChEBI" id="CHEBI:29806"/>
        <dbReference type="ChEBI" id="CHEBI:30031"/>
        <dbReference type="ChEBI" id="CHEBI:132124"/>
        <dbReference type="EC" id="1.3.5.1"/>
    </reaction>
</comment>
<dbReference type="Gene3D" id="3.90.700.10">
    <property type="entry name" value="Succinate dehydrogenase/fumarate reductase flavoprotein, catalytic domain"/>
    <property type="match status" value="1"/>
</dbReference>
<dbReference type="NCBIfam" id="TIGR01816">
    <property type="entry name" value="sdhA_forward"/>
    <property type="match status" value="1"/>
</dbReference>
<dbReference type="SUPFAM" id="SSF56425">
    <property type="entry name" value="Succinate dehydrogenase/fumarate reductase flavoprotein, catalytic domain"/>
    <property type="match status" value="1"/>
</dbReference>
<protein>
    <recommendedName>
        <fullName evidence="6 14">Succinate dehydrogenase flavoprotein subunit</fullName>
        <ecNumber evidence="5 15">1.3.5.1</ecNumber>
    </recommendedName>
</protein>
<keyword evidence="19" id="KW-1185">Reference proteome</keyword>
<comment type="cofactor">
    <cofactor evidence="1 15">
        <name>FAD</name>
        <dbReference type="ChEBI" id="CHEBI:57692"/>
    </cofactor>
</comment>
<evidence type="ECO:0000256" key="13">
    <source>
        <dbReference type="ARBA" id="ARBA00049220"/>
    </source>
</evidence>
<evidence type="ECO:0000256" key="11">
    <source>
        <dbReference type="ARBA" id="ARBA00023002"/>
    </source>
</evidence>
<dbReference type="InterPro" id="IPR027477">
    <property type="entry name" value="Succ_DH/fumarate_Rdtase_cat_sf"/>
</dbReference>
<feature type="domain" description="Fumarate reductase/succinate dehydrogenase flavoprotein-like C-terminal" evidence="17">
    <location>
        <begin position="462"/>
        <end position="612"/>
    </location>
</feature>
<dbReference type="Pfam" id="PF00890">
    <property type="entry name" value="FAD_binding_2"/>
    <property type="match status" value="1"/>
</dbReference>
<keyword evidence="15" id="KW-0816">Tricarboxylic acid cycle</keyword>
<evidence type="ECO:0000256" key="12">
    <source>
        <dbReference type="ARBA" id="ARBA00023136"/>
    </source>
</evidence>
<evidence type="ECO:0000259" key="16">
    <source>
        <dbReference type="Pfam" id="PF00890"/>
    </source>
</evidence>
<dbReference type="PIRSF" id="PIRSF000171">
    <property type="entry name" value="SDHA_APRA_LASPO"/>
    <property type="match status" value="1"/>
</dbReference>
<evidence type="ECO:0000313" key="19">
    <source>
        <dbReference type="Proteomes" id="UP000677804"/>
    </source>
</evidence>
<evidence type="ECO:0000256" key="15">
    <source>
        <dbReference type="RuleBase" id="RU362051"/>
    </source>
</evidence>
<comment type="pathway">
    <text evidence="3 15">Carbohydrate metabolism; tricarboxylic acid cycle; fumarate from succinate (bacterial route): step 1/1.</text>
</comment>
<dbReference type="Gene3D" id="3.50.50.60">
    <property type="entry name" value="FAD/NAD(P)-binding domain"/>
    <property type="match status" value="1"/>
</dbReference>
<dbReference type="InterPro" id="IPR003953">
    <property type="entry name" value="FAD-dep_OxRdtase_2_FAD-bd"/>
</dbReference>
<evidence type="ECO:0000256" key="2">
    <source>
        <dbReference type="ARBA" id="ARBA00004170"/>
    </source>
</evidence>
<accession>A0ABX8D7A3</accession>
<evidence type="ECO:0000256" key="3">
    <source>
        <dbReference type="ARBA" id="ARBA00004894"/>
    </source>
</evidence>
<dbReference type="SUPFAM" id="SSF46977">
    <property type="entry name" value="Succinate dehydrogenase/fumarate reductase flavoprotein C-terminal domain"/>
    <property type="match status" value="1"/>
</dbReference>
<dbReference type="InterPro" id="IPR030664">
    <property type="entry name" value="SdhA/FrdA/AprA"/>
</dbReference>
<dbReference type="RefSeq" id="WP_207341621.1">
    <property type="nucleotide sequence ID" value="NZ_CP074405.1"/>
</dbReference>
<evidence type="ECO:0000256" key="7">
    <source>
        <dbReference type="ARBA" id="ARBA00022448"/>
    </source>
</evidence>
<proteinExistence type="inferred from homology"/>
<dbReference type="NCBIfam" id="TIGR01812">
    <property type="entry name" value="sdhA_frdA_Gneg"/>
    <property type="match status" value="1"/>
</dbReference>
<evidence type="ECO:0000259" key="17">
    <source>
        <dbReference type="Pfam" id="PF02910"/>
    </source>
</evidence>
<keyword evidence="10 15" id="KW-0249">Electron transport</keyword>
<dbReference type="SUPFAM" id="SSF51905">
    <property type="entry name" value="FAD/NAD(P)-binding domain"/>
    <property type="match status" value="1"/>
</dbReference>
<sequence length="612" mass="66882">MQTHQYDVVIVGAGGAGMRAALESSTRVRTAVISKLFPTRSHTGAAQGGMCAALANVEEDNWEWHTFDTVKGGDYLVDQDAAEVMAKEAIDAVLDLEKMGLPFNRTPEGRIDQRRFGGHTRNHGEAAVRRSCYAADRTGHMILQTLYQQCVKNDVEFFNEFYVLDLLVDHDLATGDVPDGEEVNATGVVAYELATGEIHVFQAKAVVFATGGAGKIYKTTSNAHTLTGDGMALAYRRGIPLEDMEFFQFHPTGLAGLGILLSEAARGEGGILRNADGERFMERYAPTIKDLAPRDIVARSMANEVREGRGAGPNKDYVLLDLTHLEPAHIDAKLPDITEFARTYLGIEPYTEPVPVYPTAHYAMGGIPTNIAGEVLRNPTDVIKGLYAAGEVACVSVHGSNRLGTNSLLDINVFGKRAGQSAAAYAATAPFVELPPNPATRVEAELETIRTRPDGERVADIRRALQETMDANAQVFRTSESLTQALSDIKALRKRYEAVSVQDKTRTFNTDLLEAVELGFLLDIAETVVVGALNREESRGGHFREDFPDRDDTRFMQHTMAYRRPVAAGAADATVTGSDASFRRAETFDGYQVVLGAKPVTVTRYQPMERKY</sequence>
<evidence type="ECO:0000256" key="9">
    <source>
        <dbReference type="ARBA" id="ARBA00022827"/>
    </source>
</evidence>
<dbReference type="Proteomes" id="UP000677804">
    <property type="component" value="Chromosome"/>
</dbReference>
<gene>
    <name evidence="18" type="ORF">KG103_05285</name>
</gene>
<dbReference type="Gene3D" id="4.10.80.40">
    <property type="entry name" value="succinate dehydrogenase protein domain"/>
    <property type="match status" value="1"/>
</dbReference>
<keyword evidence="9 15" id="KW-0274">FAD</keyword>
<dbReference type="PANTHER" id="PTHR11632">
    <property type="entry name" value="SUCCINATE DEHYDROGENASE 2 FLAVOPROTEIN SUBUNIT"/>
    <property type="match status" value="1"/>
</dbReference>
<dbReference type="InterPro" id="IPR015939">
    <property type="entry name" value="Fum_Rdtase/Succ_DH_flav-like_C"/>
</dbReference>
<keyword evidence="12 15" id="KW-0472">Membrane</keyword>
<evidence type="ECO:0000313" key="18">
    <source>
        <dbReference type="EMBL" id="QVI63304.1"/>
    </source>
</evidence>
<dbReference type="EC" id="1.3.5.1" evidence="5 15"/>
<dbReference type="GO" id="GO:0016491">
    <property type="term" value="F:oxidoreductase activity"/>
    <property type="evidence" value="ECO:0007669"/>
    <property type="project" value="UniProtKB-KW"/>
</dbReference>
<comment type="similarity">
    <text evidence="4 15">Belongs to the FAD-dependent oxidoreductase 2 family. FRD/SDH subfamily.</text>
</comment>
<dbReference type="InterPro" id="IPR003952">
    <property type="entry name" value="FRD_SDH_FAD_BS"/>
</dbReference>
<dbReference type="Gene3D" id="1.20.58.100">
    <property type="entry name" value="Fumarate reductase/succinate dehydrogenase flavoprotein-like, C-terminal domain"/>
    <property type="match status" value="1"/>
</dbReference>
<dbReference type="InterPro" id="IPR011281">
    <property type="entry name" value="Succ_DH_flav_su_fwd"/>
</dbReference>
<reference evidence="18 19" key="1">
    <citation type="submission" date="2021-05" db="EMBL/GenBank/DDBJ databases">
        <title>Novel species in genus Cellulomonas.</title>
        <authorList>
            <person name="Zhang G."/>
        </authorList>
    </citation>
    <scope>NUCLEOTIDE SEQUENCE [LARGE SCALE GENOMIC DNA]</scope>
    <source>
        <strain evidence="19">zg-ZUI222</strain>
    </source>
</reference>
<evidence type="ECO:0000256" key="5">
    <source>
        <dbReference type="ARBA" id="ARBA00012792"/>
    </source>
</evidence>
<keyword evidence="7 15" id="KW-0813">Transport</keyword>
<dbReference type="EMBL" id="CP074405">
    <property type="protein sequence ID" value="QVI63304.1"/>
    <property type="molecule type" value="Genomic_DNA"/>
</dbReference>
<evidence type="ECO:0000256" key="14">
    <source>
        <dbReference type="NCBIfam" id="TIGR01816"/>
    </source>
</evidence>
<evidence type="ECO:0000256" key="10">
    <source>
        <dbReference type="ARBA" id="ARBA00022982"/>
    </source>
</evidence>
<name>A0ABX8D7A3_9CELL</name>
<dbReference type="InterPro" id="IPR036188">
    <property type="entry name" value="FAD/NAD-bd_sf"/>
</dbReference>
<keyword evidence="8 15" id="KW-0285">Flavoprotein</keyword>
<dbReference type="Pfam" id="PF02910">
    <property type="entry name" value="Succ_DH_flav_C"/>
    <property type="match status" value="1"/>
</dbReference>
<organism evidence="18 19">
    <name type="scientific">Cellulomonas wangleii</name>
    <dbReference type="NCBI Taxonomy" id="2816956"/>
    <lineage>
        <taxon>Bacteria</taxon>
        <taxon>Bacillati</taxon>
        <taxon>Actinomycetota</taxon>
        <taxon>Actinomycetes</taxon>
        <taxon>Micrococcales</taxon>
        <taxon>Cellulomonadaceae</taxon>
        <taxon>Cellulomonas</taxon>
    </lineage>
</organism>
<feature type="domain" description="FAD-dependent oxidoreductase 2 FAD-binding" evidence="16">
    <location>
        <begin position="7"/>
        <end position="408"/>
    </location>
</feature>
<evidence type="ECO:0000256" key="8">
    <source>
        <dbReference type="ARBA" id="ARBA00022630"/>
    </source>
</evidence>
<dbReference type="PROSITE" id="PS00504">
    <property type="entry name" value="FRD_SDH_FAD_BINDING"/>
    <property type="match status" value="1"/>
</dbReference>
<dbReference type="InterPro" id="IPR014006">
    <property type="entry name" value="Succ_Dhase_FrdA_Gneg"/>
</dbReference>
<comment type="subcellular location">
    <subcellularLocation>
        <location evidence="2">Membrane</location>
        <topology evidence="2">Peripheral membrane protein</topology>
    </subcellularLocation>
</comment>
<evidence type="ECO:0000256" key="4">
    <source>
        <dbReference type="ARBA" id="ARBA00008040"/>
    </source>
</evidence>
<dbReference type="PANTHER" id="PTHR11632:SF51">
    <property type="entry name" value="SUCCINATE DEHYDROGENASE [UBIQUINONE] FLAVOPROTEIN SUBUNIT, MITOCHONDRIAL"/>
    <property type="match status" value="1"/>
</dbReference>
<evidence type="ECO:0000256" key="6">
    <source>
        <dbReference type="ARBA" id="ARBA00019965"/>
    </source>
</evidence>
<dbReference type="InterPro" id="IPR037099">
    <property type="entry name" value="Fum_R/Succ_DH_flav-like_C_sf"/>
</dbReference>
<keyword evidence="11 15" id="KW-0560">Oxidoreductase</keyword>
<evidence type="ECO:0000256" key="1">
    <source>
        <dbReference type="ARBA" id="ARBA00001974"/>
    </source>
</evidence>